<comment type="caution">
    <text evidence="1">The sequence shown here is derived from an EMBL/GenBank/DDBJ whole genome shotgun (WGS) entry which is preliminary data.</text>
</comment>
<proteinExistence type="predicted"/>
<dbReference type="EMBL" id="JARGYT010000127">
    <property type="protein sequence ID" value="MDZ5762825.1"/>
    <property type="molecule type" value="Genomic_DNA"/>
</dbReference>
<dbReference type="Proteomes" id="UP001293791">
    <property type="component" value="Unassembled WGS sequence"/>
</dbReference>
<evidence type="ECO:0000313" key="2">
    <source>
        <dbReference type="Proteomes" id="UP001293791"/>
    </source>
</evidence>
<reference evidence="1 2" key="1">
    <citation type="submission" date="2023-02" db="EMBL/GenBank/DDBJ databases">
        <title>Host association and intracellularity evolved multiple times independently in the Rickettsiales.</title>
        <authorList>
            <person name="Castelli M."/>
            <person name="Nardi T."/>
            <person name="Gammuto L."/>
            <person name="Bellinzona G."/>
            <person name="Sabaneyeva E."/>
            <person name="Potekhin A."/>
            <person name="Serra V."/>
            <person name="Petroni G."/>
            <person name="Sassera D."/>
        </authorList>
    </citation>
    <scope>NUCLEOTIDE SEQUENCE [LARGE SCALE GENOMIC DNA]</scope>
    <source>
        <strain evidence="1 2">BOD18</strain>
    </source>
</reference>
<name>A0ABU5L9M9_9RICK</name>
<accession>A0ABU5L9M9</accession>
<dbReference type="RefSeq" id="WP_322498268.1">
    <property type="nucleotide sequence ID" value="NZ_JARGYT010000127.1"/>
</dbReference>
<evidence type="ECO:0000313" key="1">
    <source>
        <dbReference type="EMBL" id="MDZ5762825.1"/>
    </source>
</evidence>
<organism evidence="1 2">
    <name type="scientific">Candidatus Cyrtobacter comes</name>
    <dbReference type="NCBI Taxonomy" id="675776"/>
    <lineage>
        <taxon>Bacteria</taxon>
        <taxon>Pseudomonadati</taxon>
        <taxon>Pseudomonadota</taxon>
        <taxon>Alphaproteobacteria</taxon>
        <taxon>Rickettsiales</taxon>
        <taxon>Candidatus Midichloriaceae</taxon>
        <taxon>Candidatus Cyrtobacter</taxon>
    </lineage>
</organism>
<keyword evidence="2" id="KW-1185">Reference proteome</keyword>
<gene>
    <name evidence="1" type="ORF">Cyrtocomes_01221</name>
</gene>
<sequence>MPSPFFRNILRAAGLITSAPTLGSLAGFITGSVANGLDYLALHNNQYAGQLSIKHLGQSEIHDPVSYKDNLDTNTSLGFGYPSDQDLFPLLLTEHS</sequence>
<protein>
    <submittedName>
        <fullName evidence="1">Uncharacterized protein</fullName>
    </submittedName>
</protein>